<dbReference type="InterPro" id="IPR051906">
    <property type="entry name" value="TolC-like"/>
</dbReference>
<dbReference type="Pfam" id="PF02321">
    <property type="entry name" value="OEP"/>
    <property type="match status" value="2"/>
</dbReference>
<dbReference type="RefSeq" id="WP_119076608.1">
    <property type="nucleotide sequence ID" value="NZ_CP029600.1"/>
</dbReference>
<keyword evidence="7" id="KW-0998">Cell outer membrane</keyword>
<proteinExistence type="inferred from homology"/>
<feature type="chain" id="PRO_5045745981" description="TolC family protein" evidence="8">
    <location>
        <begin position="29"/>
        <end position="452"/>
    </location>
</feature>
<evidence type="ECO:0000256" key="1">
    <source>
        <dbReference type="ARBA" id="ARBA00004442"/>
    </source>
</evidence>
<sequence>MTRSTIHKKLRNWLLPAALVLMLQPLSAQQDTSGAHSFTLEESVQYALRHQNDVVNARLNRQASLEKIRESRGKLFPHVNVNASFTDNLKLQTSYIPDFANDPNNKIPVQFGTKFSSMVQAEATQTLLNSDYFLGLRAARVYDQLSVKDYERTAIATRVAVSNAFFTVLVNRESIRLTDANLVQTSKALQDTRARYEQGVSERIDVDRLQVSYNKSETQRANLERLLQFSMDVLKFEMGMPLQEMLELEDDLDSFTREMPDSMNYNVQNRPEYSMQHTQVELDRLNLKSKKLEILPSLNAHINYGVNWFSDSFSDLYKQGFGVSALGVSLSMPLFTGTERIYQVRQRQISLKQSENNLAYLGQQIQLEVKEAWTTYRNNAASLAMEEKNMALTQGVYDRVLLKFKEGVSSSLDVATADSGLKQAQVDYIQALINMLVSKVKLEQAMGKIKPQ</sequence>
<evidence type="ECO:0000313" key="10">
    <source>
        <dbReference type="Proteomes" id="UP000246099"/>
    </source>
</evidence>
<dbReference type="PANTHER" id="PTHR30026:SF20">
    <property type="entry name" value="OUTER MEMBRANE PROTEIN TOLC"/>
    <property type="match status" value="1"/>
</dbReference>
<dbReference type="PANTHER" id="PTHR30026">
    <property type="entry name" value="OUTER MEMBRANE PROTEIN TOLC"/>
    <property type="match status" value="1"/>
</dbReference>
<evidence type="ECO:0000256" key="8">
    <source>
        <dbReference type="SAM" id="SignalP"/>
    </source>
</evidence>
<comment type="subcellular location">
    <subcellularLocation>
        <location evidence="1">Cell outer membrane</location>
    </subcellularLocation>
</comment>
<keyword evidence="3" id="KW-0813">Transport</keyword>
<feature type="signal peptide" evidence="8">
    <location>
        <begin position="1"/>
        <end position="28"/>
    </location>
</feature>
<keyword evidence="4" id="KW-1134">Transmembrane beta strand</keyword>
<keyword evidence="10" id="KW-1185">Reference proteome</keyword>
<reference evidence="9 10" key="1">
    <citation type="submission" date="2018-05" db="EMBL/GenBank/DDBJ databases">
        <title>Chitinophaga sp. nov., isolated from rhizosphere soil of Alhagi.</title>
        <authorList>
            <person name="Liu Y."/>
        </authorList>
    </citation>
    <scope>NUCLEOTIDE SEQUENCE [LARGE SCALE GENOMIC DNA]</scope>
    <source>
        <strain evidence="9 10">T22</strain>
    </source>
</reference>
<protein>
    <recommendedName>
        <fullName evidence="11">TolC family protein</fullName>
    </recommendedName>
</protein>
<evidence type="ECO:0000256" key="7">
    <source>
        <dbReference type="ARBA" id="ARBA00023237"/>
    </source>
</evidence>
<dbReference type="Gene3D" id="1.20.1600.10">
    <property type="entry name" value="Outer membrane efflux proteins (OEP)"/>
    <property type="match status" value="1"/>
</dbReference>
<evidence type="ECO:0000313" key="9">
    <source>
        <dbReference type="EMBL" id="AWO00792.1"/>
    </source>
</evidence>
<evidence type="ECO:0000256" key="5">
    <source>
        <dbReference type="ARBA" id="ARBA00022692"/>
    </source>
</evidence>
<dbReference type="Proteomes" id="UP000246099">
    <property type="component" value="Chromosome"/>
</dbReference>
<name>A0ABN5LX57_9BACT</name>
<evidence type="ECO:0008006" key="11">
    <source>
        <dbReference type="Google" id="ProtNLM"/>
    </source>
</evidence>
<gene>
    <name evidence="9" type="ORF">DLD77_03325</name>
</gene>
<dbReference type="EMBL" id="CP029600">
    <property type="protein sequence ID" value="AWO00792.1"/>
    <property type="molecule type" value="Genomic_DNA"/>
</dbReference>
<organism evidence="9 10">
    <name type="scientific">Chitinophaga alhagiae</name>
    <dbReference type="NCBI Taxonomy" id="2203219"/>
    <lineage>
        <taxon>Bacteria</taxon>
        <taxon>Pseudomonadati</taxon>
        <taxon>Bacteroidota</taxon>
        <taxon>Chitinophagia</taxon>
        <taxon>Chitinophagales</taxon>
        <taxon>Chitinophagaceae</taxon>
        <taxon>Chitinophaga</taxon>
    </lineage>
</organism>
<evidence type="ECO:0000256" key="6">
    <source>
        <dbReference type="ARBA" id="ARBA00023136"/>
    </source>
</evidence>
<dbReference type="InterPro" id="IPR003423">
    <property type="entry name" value="OMP_efflux"/>
</dbReference>
<comment type="similarity">
    <text evidence="2">Belongs to the outer membrane factor (OMF) (TC 1.B.17) family.</text>
</comment>
<accession>A0ABN5LX57</accession>
<evidence type="ECO:0000256" key="3">
    <source>
        <dbReference type="ARBA" id="ARBA00022448"/>
    </source>
</evidence>
<dbReference type="SUPFAM" id="SSF56954">
    <property type="entry name" value="Outer membrane efflux proteins (OEP)"/>
    <property type="match status" value="1"/>
</dbReference>
<evidence type="ECO:0000256" key="2">
    <source>
        <dbReference type="ARBA" id="ARBA00007613"/>
    </source>
</evidence>
<keyword evidence="5" id="KW-0812">Transmembrane</keyword>
<evidence type="ECO:0000256" key="4">
    <source>
        <dbReference type="ARBA" id="ARBA00022452"/>
    </source>
</evidence>
<keyword evidence="8" id="KW-0732">Signal</keyword>
<keyword evidence="6" id="KW-0472">Membrane</keyword>